<dbReference type="OrthoDB" id="1413770at2"/>
<evidence type="ECO:0000259" key="2">
    <source>
        <dbReference type="Pfam" id="PF20789"/>
    </source>
</evidence>
<keyword evidence="4" id="KW-1185">Reference proteome</keyword>
<gene>
    <name evidence="3" type="ORF">DVS28_a1366</name>
</gene>
<organism evidence="3 4">
    <name type="scientific">Euzebya pacifica</name>
    <dbReference type="NCBI Taxonomy" id="1608957"/>
    <lineage>
        <taxon>Bacteria</taxon>
        <taxon>Bacillati</taxon>
        <taxon>Actinomycetota</taxon>
        <taxon>Nitriliruptoria</taxon>
        <taxon>Euzebyales</taxon>
    </lineage>
</organism>
<dbReference type="Gene3D" id="2.40.160.210">
    <property type="entry name" value="Acyl-CoA thioesterase, double hotdog domain"/>
    <property type="match status" value="1"/>
</dbReference>
<dbReference type="AlphaFoldDB" id="A0A346XV18"/>
<dbReference type="InterPro" id="IPR029069">
    <property type="entry name" value="HotDog_dom_sf"/>
</dbReference>
<sequence length="272" mass="28894">MTADAFFTPLDDDASSLVAAANDVAVGPWDPGALHAGPPSALMHAAMRRHHDPEDRITTRIGFEILRPVPLGRLSVRTWVQRPGRKVELVGAELTDADGTVVMTAAEWRIRTAPLDLGVGIEGEAMPGPDGFARSTGFFKQVPAGGYVSTMESRFVEGGWEVPGPARAWMRMPVRLLADEDPTGTDRLLVSADSGNGVSARSGPGTALGEDGLFVNVDLTVHLTRQPQGEWIGLDAHTVLTDHGIGHAHSILHDLDGPVGRASQSLLADRPT</sequence>
<evidence type="ECO:0000313" key="4">
    <source>
        <dbReference type="Proteomes" id="UP000264006"/>
    </source>
</evidence>
<dbReference type="EMBL" id="CP031165">
    <property type="protein sequence ID" value="AXV06065.1"/>
    <property type="molecule type" value="Genomic_DNA"/>
</dbReference>
<dbReference type="RefSeq" id="WP_114590773.1">
    <property type="nucleotide sequence ID" value="NZ_CP031165.1"/>
</dbReference>
<evidence type="ECO:0000259" key="1">
    <source>
        <dbReference type="Pfam" id="PF13622"/>
    </source>
</evidence>
<evidence type="ECO:0000313" key="3">
    <source>
        <dbReference type="EMBL" id="AXV06065.1"/>
    </source>
</evidence>
<dbReference type="SUPFAM" id="SSF54637">
    <property type="entry name" value="Thioesterase/thiol ester dehydrase-isomerase"/>
    <property type="match status" value="2"/>
</dbReference>
<dbReference type="Pfam" id="PF20789">
    <property type="entry name" value="4HBT_3C"/>
    <property type="match status" value="1"/>
</dbReference>
<dbReference type="InterPro" id="IPR049449">
    <property type="entry name" value="TesB_ACOT8-like_N"/>
</dbReference>
<reference evidence="3 4" key="1">
    <citation type="submission" date="2018-09" db="EMBL/GenBank/DDBJ databases">
        <title>Complete genome sequence of Euzebya sp. DY32-46 isolated from seawater of Pacific Ocean.</title>
        <authorList>
            <person name="Xu L."/>
            <person name="Wu Y.-H."/>
            <person name="Xu X.-W."/>
        </authorList>
    </citation>
    <scope>NUCLEOTIDE SEQUENCE [LARGE SCALE GENOMIC DNA]</scope>
    <source>
        <strain evidence="3 4">DY32-46</strain>
    </source>
</reference>
<dbReference type="Proteomes" id="UP000264006">
    <property type="component" value="Chromosome"/>
</dbReference>
<name>A0A346XV18_9ACTN</name>
<proteinExistence type="predicted"/>
<accession>A0A346XV18</accession>
<protein>
    <submittedName>
        <fullName evidence="3">TesB-like acyl-CoA thioesterase 5</fullName>
    </submittedName>
</protein>
<dbReference type="Pfam" id="PF13622">
    <property type="entry name" value="4HBT_3"/>
    <property type="match status" value="1"/>
</dbReference>
<dbReference type="InterPro" id="IPR049450">
    <property type="entry name" value="ACOT8-like_C"/>
</dbReference>
<dbReference type="KEGG" id="euz:DVS28_a1366"/>
<feature type="domain" description="Acyl-CoA thioesterase-like N-terminal HotDog" evidence="1">
    <location>
        <begin position="27"/>
        <end position="106"/>
    </location>
</feature>
<feature type="domain" description="Acyl-CoA thioesterase-like C-terminal" evidence="2">
    <location>
        <begin position="140"/>
        <end position="267"/>
    </location>
</feature>
<dbReference type="InterPro" id="IPR042171">
    <property type="entry name" value="Acyl-CoA_hotdog"/>
</dbReference>